<organism evidence="1 2">
    <name type="scientific">Paraphaeosphaeria sporulosa</name>
    <dbReference type="NCBI Taxonomy" id="1460663"/>
    <lineage>
        <taxon>Eukaryota</taxon>
        <taxon>Fungi</taxon>
        <taxon>Dikarya</taxon>
        <taxon>Ascomycota</taxon>
        <taxon>Pezizomycotina</taxon>
        <taxon>Dothideomycetes</taxon>
        <taxon>Pleosporomycetidae</taxon>
        <taxon>Pleosporales</taxon>
        <taxon>Massarineae</taxon>
        <taxon>Didymosphaeriaceae</taxon>
        <taxon>Paraphaeosphaeria</taxon>
    </lineage>
</organism>
<evidence type="ECO:0000313" key="2">
    <source>
        <dbReference type="Proteomes" id="UP000077069"/>
    </source>
</evidence>
<protein>
    <recommendedName>
        <fullName evidence="3">HTH CENPB-type domain-containing protein</fullName>
    </recommendedName>
</protein>
<dbReference type="InParanoid" id="A0A177BUX8"/>
<dbReference type="AlphaFoldDB" id="A0A177BUX8"/>
<evidence type="ECO:0000313" key="1">
    <source>
        <dbReference type="EMBL" id="OAF98531.1"/>
    </source>
</evidence>
<accession>A0A177BUX8</accession>
<dbReference type="RefSeq" id="XP_018028897.1">
    <property type="nucleotide sequence ID" value="XM_018175128.1"/>
</dbReference>
<dbReference type="Proteomes" id="UP000077069">
    <property type="component" value="Unassembled WGS sequence"/>
</dbReference>
<feature type="non-terminal residue" evidence="1">
    <location>
        <position position="1"/>
    </location>
</feature>
<sequence>LTKKALPPIREMTRRFAAEMAHEHVGDGWVTRLIQRNKDYLISKWTKAMDAVRRHTN</sequence>
<evidence type="ECO:0008006" key="3">
    <source>
        <dbReference type="Google" id="ProtNLM"/>
    </source>
</evidence>
<proteinExistence type="predicted"/>
<dbReference type="EMBL" id="KV441568">
    <property type="protein sequence ID" value="OAF98531.1"/>
    <property type="molecule type" value="Genomic_DNA"/>
</dbReference>
<gene>
    <name evidence="1" type="ORF">CC84DRAFT_1106145</name>
</gene>
<name>A0A177BUX8_9PLEO</name>
<dbReference type="GeneID" id="28758614"/>
<dbReference type="OrthoDB" id="3938460at2759"/>
<reference evidence="1 2" key="1">
    <citation type="submission" date="2016-05" db="EMBL/GenBank/DDBJ databases">
        <title>Comparative analysis of secretome profiles of manganese(II)-oxidizing ascomycete fungi.</title>
        <authorList>
            <consortium name="DOE Joint Genome Institute"/>
            <person name="Zeiner C.A."/>
            <person name="Purvine S.O."/>
            <person name="Zink E.M."/>
            <person name="Wu S."/>
            <person name="Pasa-Tolic L."/>
            <person name="Chaput D.L."/>
            <person name="Haridas S."/>
            <person name="Grigoriev I.V."/>
            <person name="Santelli C.M."/>
            <person name="Hansel C.M."/>
        </authorList>
    </citation>
    <scope>NUCLEOTIDE SEQUENCE [LARGE SCALE GENOMIC DNA]</scope>
    <source>
        <strain evidence="1 2">AP3s5-JAC2a</strain>
    </source>
</reference>
<keyword evidence="2" id="KW-1185">Reference proteome</keyword>